<protein>
    <submittedName>
        <fullName evidence="4">Carbohydrate-selective porin OprB</fullName>
    </submittedName>
</protein>
<dbReference type="InterPro" id="IPR007049">
    <property type="entry name" value="Carb-sel_porin_OprB"/>
</dbReference>
<dbReference type="Pfam" id="PF04966">
    <property type="entry name" value="OprB"/>
    <property type="match status" value="1"/>
</dbReference>
<dbReference type="Proteomes" id="UP000001494">
    <property type="component" value="Chromosome"/>
</dbReference>
<evidence type="ECO:0000313" key="5">
    <source>
        <dbReference type="Proteomes" id="UP000001494"/>
    </source>
</evidence>
<gene>
    <name evidence="4" type="ordered locus">Zmob_0754</name>
</gene>
<dbReference type="GO" id="GO:0015288">
    <property type="term" value="F:porin activity"/>
    <property type="evidence" value="ECO:0007669"/>
    <property type="project" value="InterPro"/>
</dbReference>
<dbReference type="OrthoDB" id="177316at2"/>
<dbReference type="PANTHER" id="PTHR37944">
    <property type="entry name" value="PORIN B"/>
    <property type="match status" value="1"/>
</dbReference>
<dbReference type="GO" id="GO:0008643">
    <property type="term" value="P:carbohydrate transport"/>
    <property type="evidence" value="ECO:0007669"/>
    <property type="project" value="InterPro"/>
</dbReference>
<dbReference type="eggNOG" id="COG3659">
    <property type="taxonomic scope" value="Bacteria"/>
</dbReference>
<dbReference type="PANTHER" id="PTHR37944:SF1">
    <property type="entry name" value="PORIN B"/>
    <property type="match status" value="1"/>
</dbReference>
<dbReference type="AlphaFoldDB" id="A0A0H3G628"/>
<evidence type="ECO:0000256" key="1">
    <source>
        <dbReference type="ARBA" id="ARBA00008769"/>
    </source>
</evidence>
<name>A0A0H3G628_ZYMMA</name>
<dbReference type="KEGG" id="zmm:Zmob_0754"/>
<evidence type="ECO:0000256" key="2">
    <source>
        <dbReference type="RuleBase" id="RU363072"/>
    </source>
</evidence>
<proteinExistence type="inferred from homology"/>
<dbReference type="HOGENOM" id="CLU_029684_3_0_5"/>
<dbReference type="Gene3D" id="2.40.160.180">
    <property type="entry name" value="Carbohydrate-selective porin OprB"/>
    <property type="match status" value="1"/>
</dbReference>
<dbReference type="InterPro" id="IPR038673">
    <property type="entry name" value="OprB_sf"/>
</dbReference>
<comment type="similarity">
    <text evidence="1 2">Belongs to the OprB family.</text>
</comment>
<reference evidence="4 5" key="1">
    <citation type="journal article" date="2011" name="J. Bacteriol.">
        <title>Genome sequence of the ethanol-producing Zymomonas mobilis subsp. mobilis lectotype strain ATCC 10988.</title>
        <authorList>
            <person name="Pappas K.M."/>
            <person name="Kouvelis V.N."/>
            <person name="Saunders E."/>
            <person name="Brettin T.S."/>
            <person name="Bruce D."/>
            <person name="Detter C."/>
            <person name="Balakireva M."/>
            <person name="Han C.S."/>
            <person name="Savvakis G."/>
            <person name="Kyrpides N.C."/>
            <person name="Typas M.A."/>
        </authorList>
    </citation>
    <scope>NUCLEOTIDE SEQUENCE [LARGE SCALE GENOMIC DNA]</scope>
    <source>
        <strain evidence="5">ATCC 10988 / DSM 424 / CCUG 17860 / LMG 404 / NCIMB 8938 / NRRL B-806 / ZM1</strain>
    </source>
</reference>
<feature type="region of interest" description="Disordered" evidence="3">
    <location>
        <begin position="71"/>
        <end position="120"/>
    </location>
</feature>
<evidence type="ECO:0000256" key="3">
    <source>
        <dbReference type="SAM" id="MobiDB-lite"/>
    </source>
</evidence>
<dbReference type="EMBL" id="CP002850">
    <property type="protein sequence ID" value="AEH62595.1"/>
    <property type="molecule type" value="Genomic_DNA"/>
</dbReference>
<dbReference type="GO" id="GO:0016020">
    <property type="term" value="C:membrane"/>
    <property type="evidence" value="ECO:0007669"/>
    <property type="project" value="InterPro"/>
</dbReference>
<evidence type="ECO:0000313" key="4">
    <source>
        <dbReference type="EMBL" id="AEH62595.1"/>
    </source>
</evidence>
<organism evidence="4 5">
    <name type="scientific">Zymomonas mobilis subsp. mobilis (strain ATCC 10988 / DSM 424 / LMG 404 / NCIMB 8938 / NRRL B-806 / ZM1)</name>
    <dbReference type="NCBI Taxonomy" id="555217"/>
    <lineage>
        <taxon>Bacteria</taxon>
        <taxon>Pseudomonadati</taxon>
        <taxon>Pseudomonadota</taxon>
        <taxon>Alphaproteobacteria</taxon>
        <taxon>Sphingomonadales</taxon>
        <taxon>Zymomonadaceae</taxon>
        <taxon>Zymomonas</taxon>
    </lineage>
</organism>
<dbReference type="InterPro" id="IPR052932">
    <property type="entry name" value="OprB_Porin"/>
</dbReference>
<accession>A0A0H3G628</accession>
<sequence>MMLIDRDNAQKHIAFLKTDLFSNSISEKRKKIICTACSMNHAKTDCLKTCLLMASSLFLLPCATAATASSYDQPDTQIQRDSAKLGNSTPAVSQIDPAAARDSKTAIPSPTADNKDTLDTSGNLLGDMGGLRTWLYKYGITFDLEEYDELWGNVSGGTGGKPAYEGVTAPTIRVDLEKLIGLKGGLFNVSALQTRGRSISQEQLSVYNPVSGFEADRSTRLFELWYQQSFFHDKLDIKIGQQDLYTEFLISDYGALYLNANFGWPMAPSVNLYGGGPAWPLASPAIRFRYRPTNQLTVLFAAADDNPSGHSFYNSADPTNQSVHKDGANFNMGGGALLIAELQYAINPQPDDMSTVTENPGLPGIYRLGGFYDTGRFPDQRYDTNGNLLASPDSNGNARMHRGNWMIYGIVDQMIWRPSLGSPTSLGVFVRPTFNMGDRNMVSFAIDAGLNLKAPFKGRNNDTVGLAWGMGRTSSGQRAYDRDLRYFNGGRYQPISGNEHHIELTYQAQITPWMVLQPDLQYIINPSGGVLNTNTYKKVGNEVVFGLHSNISF</sequence>
<feature type="compositionally biased region" description="Polar residues" evidence="3">
    <location>
        <begin position="71"/>
        <end position="92"/>
    </location>
</feature>